<dbReference type="EMBL" id="VDFU01000009">
    <property type="protein sequence ID" value="TNC49771.1"/>
    <property type="molecule type" value="Genomic_DNA"/>
</dbReference>
<proteinExistence type="predicted"/>
<dbReference type="RefSeq" id="WP_139076547.1">
    <property type="nucleotide sequence ID" value="NZ_VDFU01000009.1"/>
</dbReference>
<protein>
    <recommendedName>
        <fullName evidence="4">DUF4177 domain-containing protein</fullName>
    </recommendedName>
</protein>
<keyword evidence="3" id="KW-1185">Reference proteome</keyword>
<comment type="caution">
    <text evidence="2">The sequence shown here is derived from an EMBL/GenBank/DDBJ whole genome shotgun (WGS) entry which is preliminary data.</text>
</comment>
<accession>A0A5C4MZ60</accession>
<feature type="chain" id="PRO_5023126880" description="DUF4177 domain-containing protein" evidence="1">
    <location>
        <begin position="22"/>
        <end position="96"/>
    </location>
</feature>
<evidence type="ECO:0000313" key="2">
    <source>
        <dbReference type="EMBL" id="TNC49771.1"/>
    </source>
</evidence>
<dbReference type="AlphaFoldDB" id="A0A5C4MZ60"/>
<feature type="signal peptide" evidence="1">
    <location>
        <begin position="1"/>
        <end position="21"/>
    </location>
</feature>
<dbReference type="Proteomes" id="UP000305887">
    <property type="component" value="Unassembled WGS sequence"/>
</dbReference>
<gene>
    <name evidence="2" type="ORF">FHG66_09630</name>
</gene>
<evidence type="ECO:0008006" key="4">
    <source>
        <dbReference type="Google" id="ProtNLM"/>
    </source>
</evidence>
<reference evidence="2 3" key="1">
    <citation type="submission" date="2019-06" db="EMBL/GenBank/DDBJ databases">
        <title>YIM 131921 draft genome.</title>
        <authorList>
            <person name="Jiang L."/>
        </authorList>
    </citation>
    <scope>NUCLEOTIDE SEQUENCE [LARGE SCALE GENOMIC DNA]</scope>
    <source>
        <strain evidence="2 3">YIM 131921</strain>
    </source>
</reference>
<evidence type="ECO:0000313" key="3">
    <source>
        <dbReference type="Proteomes" id="UP000305887"/>
    </source>
</evidence>
<sequence>MRFRILLLSLVCALAATCAIAQEPCYADYRASRTGPLELQYGVAEIFGGCSVQEAQQELRPRLAADGWQLLEVIATFGESGLEERRESAGEFYLRY</sequence>
<dbReference type="OrthoDB" id="7745874at2"/>
<evidence type="ECO:0000256" key="1">
    <source>
        <dbReference type="SAM" id="SignalP"/>
    </source>
</evidence>
<name>A0A5C4MZ60_9RHOB</name>
<keyword evidence="1" id="KW-0732">Signal</keyword>
<organism evidence="2 3">
    <name type="scientific">Rubellimicrobium rubrum</name>
    <dbReference type="NCBI Taxonomy" id="2585369"/>
    <lineage>
        <taxon>Bacteria</taxon>
        <taxon>Pseudomonadati</taxon>
        <taxon>Pseudomonadota</taxon>
        <taxon>Alphaproteobacteria</taxon>
        <taxon>Rhodobacterales</taxon>
        <taxon>Roseobacteraceae</taxon>
        <taxon>Rubellimicrobium</taxon>
    </lineage>
</organism>